<evidence type="ECO:0000256" key="9">
    <source>
        <dbReference type="RuleBase" id="RU003448"/>
    </source>
</evidence>
<dbReference type="InterPro" id="IPR005260">
    <property type="entry name" value="Asp_kin_monofn"/>
</dbReference>
<dbReference type="NCBIfam" id="TIGR00657">
    <property type="entry name" value="asp_kinases"/>
    <property type="match status" value="1"/>
</dbReference>
<dbReference type="GO" id="GO:0009090">
    <property type="term" value="P:homoserine biosynthetic process"/>
    <property type="evidence" value="ECO:0007669"/>
    <property type="project" value="TreeGrafter"/>
</dbReference>
<feature type="binding site" evidence="8">
    <location>
        <position position="230"/>
    </location>
    <ligand>
        <name>ATP</name>
        <dbReference type="ChEBI" id="CHEBI:30616"/>
    </ligand>
</feature>
<dbReference type="KEGG" id="tmar:MARIT_3174"/>
<dbReference type="EMBL" id="LT634361">
    <property type="protein sequence ID" value="SFZ85360.1"/>
    <property type="molecule type" value="Genomic_DNA"/>
</dbReference>
<evidence type="ECO:0000256" key="5">
    <source>
        <dbReference type="ARBA" id="ARBA00022777"/>
    </source>
</evidence>
<keyword evidence="4 8" id="KW-0547">Nucleotide-binding</keyword>
<dbReference type="UniPathway" id="UPA00050">
    <property type="reaction ID" value="UER00461"/>
</dbReference>
<evidence type="ECO:0000313" key="13">
    <source>
        <dbReference type="EMBL" id="SFZ85360.1"/>
    </source>
</evidence>
<dbReference type="SUPFAM" id="SSF53633">
    <property type="entry name" value="Carbamate kinase-like"/>
    <property type="match status" value="1"/>
</dbReference>
<feature type="binding site" evidence="8">
    <location>
        <begin position="219"/>
        <end position="220"/>
    </location>
    <ligand>
        <name>ATP</name>
        <dbReference type="ChEBI" id="CHEBI:30616"/>
    </ligand>
</feature>
<feature type="domain" description="Aspartate/glutamate/uridylate kinase" evidence="11">
    <location>
        <begin position="1"/>
        <end position="276"/>
    </location>
</feature>
<proteinExistence type="inferred from homology"/>
<dbReference type="PROSITE" id="PS00324">
    <property type="entry name" value="ASPARTOKINASE"/>
    <property type="match status" value="1"/>
</dbReference>
<comment type="pathway">
    <text evidence="10">Amino-acid biosynthesis; L-threonine biosynthesis; L-threonine from L-aspartate: step 1/5.</text>
</comment>
<dbReference type="GO" id="GO:0005524">
    <property type="term" value="F:ATP binding"/>
    <property type="evidence" value="ECO:0007669"/>
    <property type="project" value="UniProtKB-KW"/>
</dbReference>
<evidence type="ECO:0000259" key="11">
    <source>
        <dbReference type="Pfam" id="PF00696"/>
    </source>
</evidence>
<protein>
    <recommendedName>
        <fullName evidence="9">Aspartokinase</fullName>
        <ecNumber evidence="9">2.7.2.4</ecNumber>
    </recommendedName>
</protein>
<dbReference type="Pfam" id="PF00696">
    <property type="entry name" value="AA_kinase"/>
    <property type="match status" value="1"/>
</dbReference>
<dbReference type="Gene3D" id="1.20.120.1320">
    <property type="entry name" value="Aspartokinase, catalytic domain"/>
    <property type="match status" value="1"/>
</dbReference>
<feature type="binding site" evidence="8">
    <location>
        <position position="44"/>
    </location>
    <ligand>
        <name>substrate</name>
    </ligand>
</feature>
<dbReference type="Proteomes" id="UP000231564">
    <property type="component" value="Chromosome MARIT"/>
</dbReference>
<dbReference type="GO" id="GO:0005829">
    <property type="term" value="C:cytosol"/>
    <property type="evidence" value="ECO:0007669"/>
    <property type="project" value="TreeGrafter"/>
</dbReference>
<dbReference type="PANTHER" id="PTHR21499:SF59">
    <property type="entry name" value="ASPARTOKINASE"/>
    <property type="match status" value="1"/>
</dbReference>
<organism evidence="13 14">
    <name type="scientific">Tenacibaculum maritimum NCIMB 2154</name>
    <dbReference type="NCBI Taxonomy" id="1349785"/>
    <lineage>
        <taxon>Bacteria</taxon>
        <taxon>Pseudomonadati</taxon>
        <taxon>Bacteroidota</taxon>
        <taxon>Flavobacteriia</taxon>
        <taxon>Flavobacteriales</taxon>
        <taxon>Flavobacteriaceae</taxon>
        <taxon>Tenacibaculum</taxon>
    </lineage>
</organism>
<dbReference type="InterPro" id="IPR042199">
    <property type="entry name" value="AsparK_Bifunc_asparK/hSer_DH"/>
</dbReference>
<evidence type="ECO:0000259" key="12">
    <source>
        <dbReference type="Pfam" id="PF22468"/>
    </source>
</evidence>
<dbReference type="Gene3D" id="3.40.1160.10">
    <property type="entry name" value="Acetylglutamate kinase-like"/>
    <property type="match status" value="1"/>
</dbReference>
<dbReference type="GO" id="GO:0009088">
    <property type="term" value="P:threonine biosynthetic process"/>
    <property type="evidence" value="ECO:0007669"/>
    <property type="project" value="UniProtKB-UniPathway"/>
</dbReference>
<accession>A0A2H1EDP6</accession>
<dbReference type="UniPathway" id="UPA00051">
    <property type="reaction ID" value="UER00462"/>
</dbReference>
<dbReference type="AlphaFoldDB" id="A0A2H1EDP6"/>
<dbReference type="GO" id="GO:0009089">
    <property type="term" value="P:lysine biosynthetic process via diaminopimelate"/>
    <property type="evidence" value="ECO:0007669"/>
    <property type="project" value="UniProtKB-UniPathway"/>
</dbReference>
<dbReference type="PANTHER" id="PTHR21499">
    <property type="entry name" value="ASPARTATE KINASE"/>
    <property type="match status" value="1"/>
</dbReference>
<dbReference type="InterPro" id="IPR018042">
    <property type="entry name" value="Aspartate_kinase_CS"/>
</dbReference>
<dbReference type="EC" id="2.7.2.4" evidence="9"/>
<dbReference type="UniPathway" id="UPA00034">
    <property type="reaction ID" value="UER00015"/>
</dbReference>
<sequence>MIVLKFGGTSVGTSKSIKEVVRIITEYHPSQPKIVVLSAVSGTTNSLLEISQLILQNKKEEALLKIHNLQKQYDSLIKGLFSVEKYISKAQLCSQSIFTTLQNIATNYNDAEKMIVAQGEILSTHLIHIYLEEQQINATLISALNFMSINANNEPEISTISKNIKPILAQSPNQNIFLTQGYICKDTNGAIANLQRGGSDYTASLIGAAIEAEEIQIWTDINGMHNNDPRYVENTFSIDEISFDEAAELAYFGAKILHPQSLIPAKEKNIPVLLKNTFNPLQKGTIIKNKAATNGITAIAAKDGIVAIKIKSYRMLLAYGFLKKVFEIFEKYKTPIDMITTSEVAVSLTIDDTSYLTEIRAALETYGKVEIDSSLSIICVAGNFSQNTEGLSAKVFDCLKNIPVRMISYGGSNYNTSLLVKTTDKMEALNALNEGLFTENLTV</sequence>
<dbReference type="OrthoDB" id="9799110at2"/>
<dbReference type="InterPro" id="IPR036393">
    <property type="entry name" value="AceGlu_kinase-like_sf"/>
</dbReference>
<dbReference type="STRING" id="1349785.GCA_000509405_00906"/>
<name>A0A2H1EDP6_9FLAO</name>
<keyword evidence="3 9" id="KW-0808">Transferase</keyword>
<evidence type="ECO:0000256" key="7">
    <source>
        <dbReference type="ARBA" id="ARBA00047872"/>
    </source>
</evidence>
<keyword evidence="10" id="KW-0028">Amino-acid biosynthesis</keyword>
<feature type="binding site" evidence="8">
    <location>
        <begin position="5"/>
        <end position="8"/>
    </location>
    <ligand>
        <name>ATP</name>
        <dbReference type="ChEBI" id="CHEBI:30616"/>
    </ligand>
</feature>
<dbReference type="GO" id="GO:0004072">
    <property type="term" value="F:aspartate kinase activity"/>
    <property type="evidence" value="ECO:0007669"/>
    <property type="project" value="UniProtKB-EC"/>
</dbReference>
<keyword evidence="5 9" id="KW-0418">Kinase</keyword>
<dbReference type="InterPro" id="IPR054352">
    <property type="entry name" value="ACT_Aspartokinase"/>
</dbReference>
<evidence type="ECO:0000256" key="8">
    <source>
        <dbReference type="PIRSR" id="PIRSR000726-1"/>
    </source>
</evidence>
<keyword evidence="14" id="KW-1185">Reference proteome</keyword>
<feature type="binding site" evidence="8">
    <location>
        <position position="120"/>
    </location>
    <ligand>
        <name>substrate</name>
    </ligand>
</feature>
<evidence type="ECO:0000256" key="6">
    <source>
        <dbReference type="ARBA" id="ARBA00022840"/>
    </source>
</evidence>
<evidence type="ECO:0000256" key="1">
    <source>
        <dbReference type="ARBA" id="ARBA00004766"/>
    </source>
</evidence>
<comment type="catalytic activity">
    <reaction evidence="7 9">
        <text>L-aspartate + ATP = 4-phospho-L-aspartate + ADP</text>
        <dbReference type="Rhea" id="RHEA:23776"/>
        <dbReference type="ChEBI" id="CHEBI:29991"/>
        <dbReference type="ChEBI" id="CHEBI:30616"/>
        <dbReference type="ChEBI" id="CHEBI:57535"/>
        <dbReference type="ChEBI" id="CHEBI:456216"/>
        <dbReference type="EC" id="2.7.2.4"/>
    </reaction>
</comment>
<gene>
    <name evidence="13" type="primary">lysC</name>
    <name evidence="13" type="ORF">MARIT_3174</name>
</gene>
<evidence type="ECO:0000256" key="3">
    <source>
        <dbReference type="ARBA" id="ARBA00022679"/>
    </source>
</evidence>
<feature type="domain" description="Aspartokinase ACT" evidence="12">
    <location>
        <begin position="378"/>
        <end position="434"/>
    </location>
</feature>
<dbReference type="Gene3D" id="3.30.70.260">
    <property type="match status" value="2"/>
</dbReference>
<dbReference type="InterPro" id="IPR001341">
    <property type="entry name" value="Asp_kinase"/>
</dbReference>
<dbReference type="InterPro" id="IPR045865">
    <property type="entry name" value="ACT-like_dom_sf"/>
</dbReference>
<dbReference type="RefSeq" id="WP_100211969.1">
    <property type="nucleotide sequence ID" value="NZ_CP138495.1"/>
</dbReference>
<evidence type="ECO:0000256" key="4">
    <source>
        <dbReference type="ARBA" id="ARBA00022741"/>
    </source>
</evidence>
<dbReference type="Pfam" id="PF22468">
    <property type="entry name" value="ACT_9"/>
    <property type="match status" value="1"/>
</dbReference>
<dbReference type="SUPFAM" id="SSF55021">
    <property type="entry name" value="ACT-like"/>
    <property type="match status" value="2"/>
</dbReference>
<evidence type="ECO:0000256" key="2">
    <source>
        <dbReference type="ARBA" id="ARBA00010122"/>
    </source>
</evidence>
<reference evidence="13 14" key="1">
    <citation type="submission" date="2016-11" db="EMBL/GenBank/DDBJ databases">
        <authorList>
            <person name="Jaros S."/>
            <person name="Januszkiewicz K."/>
            <person name="Wedrychowicz H."/>
        </authorList>
    </citation>
    <scope>NUCLEOTIDE SEQUENCE [LARGE SCALE GENOMIC DNA]</scope>
    <source>
        <strain evidence="13">NCIMB 2154T</strain>
    </source>
</reference>
<comment type="pathway">
    <text evidence="1 10">Amino-acid biosynthesis; L-lysine biosynthesis via DAP pathway; (S)-tetrahydrodipicolinate from L-aspartate: step 1/4.</text>
</comment>
<comment type="similarity">
    <text evidence="2 9">Belongs to the aspartokinase family.</text>
</comment>
<evidence type="ECO:0000313" key="14">
    <source>
        <dbReference type="Proteomes" id="UP000231564"/>
    </source>
</evidence>
<keyword evidence="6 8" id="KW-0067">ATP-binding</keyword>
<dbReference type="PIRSF" id="PIRSF000726">
    <property type="entry name" value="Asp_kin"/>
    <property type="match status" value="1"/>
</dbReference>
<dbReference type="GeneID" id="47724615"/>
<comment type="pathway">
    <text evidence="10">Amino-acid biosynthesis; L-methionine biosynthesis via de novo pathway; L-homoserine from L-aspartate: step 1/3.</text>
</comment>
<dbReference type="InterPro" id="IPR001048">
    <property type="entry name" value="Asp/Glu/Uridylate_kinase"/>
</dbReference>
<evidence type="ECO:0000256" key="10">
    <source>
        <dbReference type="RuleBase" id="RU004249"/>
    </source>
</evidence>